<dbReference type="InterPro" id="IPR001854">
    <property type="entry name" value="Ribosomal_uL29"/>
</dbReference>
<evidence type="ECO:0000256" key="6">
    <source>
        <dbReference type="SAM" id="Coils"/>
    </source>
</evidence>
<protein>
    <recommendedName>
        <fullName evidence="4 5">Large ribosomal subunit protein uL29</fullName>
    </recommendedName>
</protein>
<dbReference type="InterPro" id="IPR018254">
    <property type="entry name" value="Ribosomal_uL29_CS"/>
</dbReference>
<keyword evidence="3 5" id="KW-0687">Ribonucleoprotein</keyword>
<dbReference type="AlphaFoldDB" id="A0A076LKP8"/>
<keyword evidence="6" id="KW-0175">Coiled coil</keyword>
<dbReference type="GO" id="GO:0003735">
    <property type="term" value="F:structural constituent of ribosome"/>
    <property type="evidence" value="ECO:0007669"/>
    <property type="project" value="InterPro"/>
</dbReference>
<dbReference type="PANTHER" id="PTHR10916:SF0">
    <property type="entry name" value="LARGE RIBOSOMAL SUBUNIT PROTEIN UL29C"/>
    <property type="match status" value="1"/>
</dbReference>
<dbReference type="RefSeq" id="WP_048202315.1">
    <property type="nucleotide sequence ID" value="NZ_CP009149.1"/>
</dbReference>
<evidence type="ECO:0000313" key="8">
    <source>
        <dbReference type="Proteomes" id="UP000028781"/>
    </source>
</evidence>
<dbReference type="CDD" id="cd00427">
    <property type="entry name" value="Ribosomal_L29_HIP"/>
    <property type="match status" value="1"/>
</dbReference>
<dbReference type="EMBL" id="CP009149">
    <property type="protein sequence ID" value="AIJ06219.1"/>
    <property type="molecule type" value="Genomic_DNA"/>
</dbReference>
<keyword evidence="2 5" id="KW-0689">Ribosomal protein</keyword>
<proteinExistence type="inferred from homology"/>
<dbReference type="PROSITE" id="PS00579">
    <property type="entry name" value="RIBOSOMAL_L29"/>
    <property type="match status" value="1"/>
</dbReference>
<dbReference type="InterPro" id="IPR036049">
    <property type="entry name" value="Ribosomal_uL29_sf"/>
</dbReference>
<dbReference type="Gene3D" id="1.10.287.310">
    <property type="match status" value="1"/>
</dbReference>
<evidence type="ECO:0000256" key="2">
    <source>
        <dbReference type="ARBA" id="ARBA00022980"/>
    </source>
</evidence>
<dbReference type="NCBIfam" id="TIGR00012">
    <property type="entry name" value="L29"/>
    <property type="match status" value="1"/>
</dbReference>
<dbReference type="GO" id="GO:0022625">
    <property type="term" value="C:cytosolic large ribosomal subunit"/>
    <property type="evidence" value="ECO:0007669"/>
    <property type="project" value="TreeGrafter"/>
</dbReference>
<dbReference type="GeneID" id="24892008"/>
<accession>A0A076LKP8</accession>
<feature type="coiled-coil region" evidence="6">
    <location>
        <begin position="7"/>
        <end position="34"/>
    </location>
</feature>
<evidence type="ECO:0000256" key="3">
    <source>
        <dbReference type="ARBA" id="ARBA00023274"/>
    </source>
</evidence>
<dbReference type="STRING" id="1301915.JH146_1377"/>
<dbReference type="SUPFAM" id="SSF46561">
    <property type="entry name" value="Ribosomal protein L29 (L29p)"/>
    <property type="match status" value="1"/>
</dbReference>
<keyword evidence="8" id="KW-1185">Reference proteome</keyword>
<dbReference type="KEGG" id="mjh:JH146_1377"/>
<dbReference type="HAMAP" id="MF_00374">
    <property type="entry name" value="Ribosomal_uL29"/>
    <property type="match status" value="1"/>
</dbReference>
<gene>
    <name evidence="5" type="primary">rpl29</name>
    <name evidence="7" type="ORF">JH146_1377</name>
</gene>
<dbReference type="InterPro" id="IPR050063">
    <property type="entry name" value="Ribosomal_protein_uL29"/>
</dbReference>
<sequence>MAILRASELREMSIEELKEKLVELKRELLKERASKAVAGAPSNPGRMREIRRTIARILTIMNEKKRMASQ</sequence>
<organism evidence="7 8">
    <name type="scientific">Methanocaldococcus bathoardescens</name>
    <dbReference type="NCBI Taxonomy" id="1301915"/>
    <lineage>
        <taxon>Archaea</taxon>
        <taxon>Methanobacteriati</taxon>
        <taxon>Methanobacteriota</taxon>
        <taxon>Methanomada group</taxon>
        <taxon>Methanococci</taxon>
        <taxon>Methanococcales</taxon>
        <taxon>Methanocaldococcaceae</taxon>
        <taxon>Methanocaldococcus</taxon>
    </lineage>
</organism>
<evidence type="ECO:0000256" key="5">
    <source>
        <dbReference type="HAMAP-Rule" id="MF_00374"/>
    </source>
</evidence>
<evidence type="ECO:0000256" key="1">
    <source>
        <dbReference type="ARBA" id="ARBA00009254"/>
    </source>
</evidence>
<dbReference type="HOGENOM" id="CLU_158491_2_2_2"/>
<reference evidence="7 8" key="1">
    <citation type="journal article" date="2015" name="Int. J. Syst. Evol. Microbiol.">
        <title>M ethanocaldococcus bathoardescens sp. nov., a hyperthermophilic methanogen isolated from a volcanically active deep-sea hydrothermal vent.</title>
        <authorList>
            <person name="Stewart L.C."/>
            <person name="Jung J.H."/>
            <person name="Kim Y.T."/>
            <person name="Kwon S.W."/>
            <person name="Park C.S."/>
            <person name="Holden J.F."/>
        </authorList>
    </citation>
    <scope>NUCLEOTIDE SEQUENCE [LARGE SCALE GENOMIC DNA]</scope>
    <source>
        <strain evidence="7 8">JH146</strain>
    </source>
</reference>
<name>A0A076LKP8_9EURY</name>
<dbReference type="GO" id="GO:0006412">
    <property type="term" value="P:translation"/>
    <property type="evidence" value="ECO:0007669"/>
    <property type="project" value="UniProtKB-UniRule"/>
</dbReference>
<dbReference type="Pfam" id="PF00831">
    <property type="entry name" value="Ribosomal_L29"/>
    <property type="match status" value="1"/>
</dbReference>
<dbReference type="OrthoDB" id="11736at2157"/>
<dbReference type="Proteomes" id="UP000028781">
    <property type="component" value="Chromosome"/>
</dbReference>
<dbReference type="PANTHER" id="PTHR10916">
    <property type="entry name" value="60S RIBOSOMAL PROTEIN L35/50S RIBOSOMAL PROTEIN L29"/>
    <property type="match status" value="1"/>
</dbReference>
<evidence type="ECO:0000256" key="4">
    <source>
        <dbReference type="ARBA" id="ARBA00035204"/>
    </source>
</evidence>
<dbReference type="FunFam" id="1.10.287.310:FF:000001">
    <property type="entry name" value="50S ribosomal protein L29"/>
    <property type="match status" value="1"/>
</dbReference>
<evidence type="ECO:0000313" key="7">
    <source>
        <dbReference type="EMBL" id="AIJ06219.1"/>
    </source>
</evidence>
<comment type="similarity">
    <text evidence="1 5">Belongs to the universal ribosomal protein uL29 family.</text>
</comment>